<dbReference type="Pfam" id="PF04221">
    <property type="entry name" value="RelB"/>
    <property type="match status" value="1"/>
</dbReference>
<sequence length="90" mass="9742">MAEKLPFTVNIDKDLKEKAEALLSQFGLTLDAAVNSFLAKMVSKNSLPLDIGALTSVREDEAKLSDSDPENSTTLTRSATSILSSLRKKD</sequence>
<evidence type="ECO:0000313" key="3">
    <source>
        <dbReference type="Proteomes" id="UP001297600"/>
    </source>
</evidence>
<gene>
    <name evidence="2" type="ORF">MAF45_06250</name>
</gene>
<dbReference type="EMBL" id="JAKNCT010000006">
    <property type="protein sequence ID" value="MCG5031048.1"/>
    <property type="molecule type" value="Genomic_DNA"/>
</dbReference>
<dbReference type="Proteomes" id="UP001297600">
    <property type="component" value="Unassembled WGS sequence"/>
</dbReference>
<accession>A0ABS9MQY9</accession>
<organism evidence="2 3">
    <name type="scientific">Mesosutterella porci</name>
    <dbReference type="NCBI Taxonomy" id="2915351"/>
    <lineage>
        <taxon>Bacteria</taxon>
        <taxon>Pseudomonadati</taxon>
        <taxon>Pseudomonadota</taxon>
        <taxon>Betaproteobacteria</taxon>
        <taxon>Burkholderiales</taxon>
        <taxon>Sutterellaceae</taxon>
        <taxon>Mesosutterella</taxon>
    </lineage>
</organism>
<evidence type="ECO:0000256" key="1">
    <source>
        <dbReference type="SAM" id="MobiDB-lite"/>
    </source>
</evidence>
<comment type="caution">
    <text evidence="2">The sequence shown here is derived from an EMBL/GenBank/DDBJ whole genome shotgun (WGS) entry which is preliminary data.</text>
</comment>
<reference evidence="2 3" key="1">
    <citation type="submission" date="2022-02" db="EMBL/GenBank/DDBJ databases">
        <title>Mesosutterella porci, a novel member of the family Sutterellaceae from pig feces.</title>
        <authorList>
            <person name="Wylensek D."/>
            <person name="Clavel T."/>
        </authorList>
    </citation>
    <scope>NUCLEOTIDE SEQUENCE [LARGE SCALE GENOMIC DNA]</scope>
    <source>
        <strain evidence="3">oilRF-744-wt-GAM-9</strain>
    </source>
</reference>
<protein>
    <submittedName>
        <fullName evidence="2">Type II toxin-antitoxin system RelB/DinJ family antitoxin</fullName>
    </submittedName>
</protein>
<dbReference type="InterPro" id="IPR013321">
    <property type="entry name" value="Arc_rbn_hlx_hlx"/>
</dbReference>
<feature type="compositionally biased region" description="Polar residues" evidence="1">
    <location>
        <begin position="70"/>
        <end position="84"/>
    </location>
</feature>
<keyword evidence="3" id="KW-1185">Reference proteome</keyword>
<dbReference type="InterPro" id="IPR007337">
    <property type="entry name" value="RelB/DinJ"/>
</dbReference>
<feature type="region of interest" description="Disordered" evidence="1">
    <location>
        <begin position="60"/>
        <end position="90"/>
    </location>
</feature>
<evidence type="ECO:0000313" key="2">
    <source>
        <dbReference type="EMBL" id="MCG5031048.1"/>
    </source>
</evidence>
<proteinExistence type="predicted"/>
<name>A0ABS9MQY9_9BURK</name>
<dbReference type="Gene3D" id="1.10.1220.10">
    <property type="entry name" value="Met repressor-like"/>
    <property type="match status" value="1"/>
</dbReference>
<dbReference type="RefSeq" id="WP_237978700.1">
    <property type="nucleotide sequence ID" value="NZ_JAKNCT010000006.1"/>
</dbReference>